<feature type="domain" description="UspA" evidence="2">
    <location>
        <begin position="1"/>
        <end position="141"/>
    </location>
</feature>
<comment type="similarity">
    <text evidence="1">Belongs to the universal stress protein A family.</text>
</comment>
<comment type="caution">
    <text evidence="3">The sequence shown here is derived from an EMBL/GenBank/DDBJ whole genome shotgun (WGS) entry which is preliminary data.</text>
</comment>
<dbReference type="PANTHER" id="PTHR46268:SF6">
    <property type="entry name" value="UNIVERSAL STRESS PROTEIN UP12"/>
    <property type="match status" value="1"/>
</dbReference>
<organism evidence="3 4">
    <name type="scientific">Haloglomus irregulare</name>
    <dbReference type="NCBI Taxonomy" id="2234134"/>
    <lineage>
        <taxon>Archaea</taxon>
        <taxon>Methanobacteriati</taxon>
        <taxon>Methanobacteriota</taxon>
        <taxon>Stenosarchaea group</taxon>
        <taxon>Halobacteria</taxon>
        <taxon>Halobacteriales</taxon>
        <taxon>Natronomonadaceae</taxon>
        <taxon>Haloglomus</taxon>
    </lineage>
</organism>
<evidence type="ECO:0000313" key="3">
    <source>
        <dbReference type="EMBL" id="TSD15056.1"/>
    </source>
</evidence>
<dbReference type="SUPFAM" id="SSF52402">
    <property type="entry name" value="Adenine nucleotide alpha hydrolases-like"/>
    <property type="match status" value="2"/>
</dbReference>
<dbReference type="AlphaFoldDB" id="A0A554NCD5"/>
<dbReference type="InterPro" id="IPR014729">
    <property type="entry name" value="Rossmann-like_a/b/a_fold"/>
</dbReference>
<dbReference type="CDD" id="cd00293">
    <property type="entry name" value="USP-like"/>
    <property type="match status" value="2"/>
</dbReference>
<dbReference type="Gene3D" id="3.40.50.620">
    <property type="entry name" value="HUPs"/>
    <property type="match status" value="2"/>
</dbReference>
<protein>
    <submittedName>
        <fullName evidence="3">Universal stress protein</fullName>
    </submittedName>
</protein>
<gene>
    <name evidence="3" type="ORF">DP107_04160</name>
</gene>
<dbReference type="PANTHER" id="PTHR46268">
    <property type="entry name" value="STRESS RESPONSE PROTEIN NHAX"/>
    <property type="match status" value="1"/>
</dbReference>
<feature type="domain" description="UspA" evidence="2">
    <location>
        <begin position="166"/>
        <end position="304"/>
    </location>
</feature>
<sequence>MYDRILLPTDGSTHAMTAAEHALALSRAFDATIHVLGVADIDRAAGLFDAGGVDEAFLERVRAETGTAVERTATLAAANDPVETAVVDGDPADAIADYVAEAAPDAIVMGTHGRRGITRFVAGSVTERVLRTATVPVFTVRCPDGEARAEGAEPTVGAAGEFPTCERVLLPTDGSGTAERAVDHAVAIADAIDGELHALNVVDVAAAGGQRDPVPSGTAVEALTEQGEAAVDAVAERADDAGVPVVTAVRQGFPESRIRTYARENGADVVVMGTHGRTGLGRVLLGSTVERLVRRAEMPVCAVPPADRDGVDEGGLP</sequence>
<dbReference type="InParanoid" id="A0A554NCD5"/>
<dbReference type="PRINTS" id="PR01438">
    <property type="entry name" value="UNVRSLSTRESS"/>
</dbReference>
<dbReference type="Proteomes" id="UP000319894">
    <property type="component" value="Unassembled WGS sequence"/>
</dbReference>
<accession>A0A554NCD5</accession>
<proteinExistence type="inferred from homology"/>
<dbReference type="EMBL" id="QMDX01000002">
    <property type="protein sequence ID" value="TSD15056.1"/>
    <property type="molecule type" value="Genomic_DNA"/>
</dbReference>
<evidence type="ECO:0000256" key="1">
    <source>
        <dbReference type="ARBA" id="ARBA00008791"/>
    </source>
</evidence>
<evidence type="ECO:0000259" key="2">
    <source>
        <dbReference type="Pfam" id="PF00582"/>
    </source>
</evidence>
<name>A0A554NCD5_9EURY</name>
<reference evidence="3 4" key="1">
    <citation type="submission" date="2018-06" db="EMBL/GenBank/DDBJ databases">
        <title>Natronomonas sp. F16-60 a new haloarchaeon isolated from a solar saltern of Isla Cristina, Huelva, Spain.</title>
        <authorList>
            <person name="Duran-Viseras A."/>
            <person name="Sanchez-Porro C."/>
            <person name="Ventosa A."/>
        </authorList>
    </citation>
    <scope>NUCLEOTIDE SEQUENCE [LARGE SCALE GENOMIC DNA]</scope>
    <source>
        <strain evidence="3 4">F16-60</strain>
    </source>
</reference>
<evidence type="ECO:0000313" key="4">
    <source>
        <dbReference type="Proteomes" id="UP000319894"/>
    </source>
</evidence>
<dbReference type="InterPro" id="IPR006015">
    <property type="entry name" value="Universal_stress_UspA"/>
</dbReference>
<dbReference type="RefSeq" id="WP_144260896.1">
    <property type="nucleotide sequence ID" value="NZ_QMDX01000002.1"/>
</dbReference>
<dbReference type="Pfam" id="PF00582">
    <property type="entry name" value="Usp"/>
    <property type="match status" value="2"/>
</dbReference>
<dbReference type="InterPro" id="IPR006016">
    <property type="entry name" value="UspA"/>
</dbReference>
<keyword evidence="4" id="KW-1185">Reference proteome</keyword>
<dbReference type="OrthoDB" id="105697at2157"/>